<evidence type="ECO:0000313" key="11">
    <source>
        <dbReference type="WBParaSite" id="Gr19_v10_g16349.t1"/>
    </source>
</evidence>
<dbReference type="GO" id="GO:0070534">
    <property type="term" value="P:protein K63-linked ubiquitination"/>
    <property type="evidence" value="ECO:0007669"/>
    <property type="project" value="TreeGrafter"/>
</dbReference>
<feature type="compositionally biased region" description="Polar residues" evidence="8">
    <location>
        <begin position="1508"/>
        <end position="1520"/>
    </location>
</feature>
<feature type="compositionally biased region" description="Basic and acidic residues" evidence="8">
    <location>
        <begin position="806"/>
        <end position="822"/>
    </location>
</feature>
<dbReference type="GO" id="GO:0043161">
    <property type="term" value="P:proteasome-mediated ubiquitin-dependent protein catabolic process"/>
    <property type="evidence" value="ECO:0007669"/>
    <property type="project" value="TreeGrafter"/>
</dbReference>
<evidence type="ECO:0000256" key="3">
    <source>
        <dbReference type="ARBA" id="ARBA00022679"/>
    </source>
</evidence>
<dbReference type="PROSITE" id="PS50297">
    <property type="entry name" value="ANK_REP_REGION"/>
    <property type="match status" value="1"/>
</dbReference>
<dbReference type="SMART" id="SM00248">
    <property type="entry name" value="ANK"/>
    <property type="match status" value="3"/>
</dbReference>
<keyword evidence="5" id="KW-0040">ANK repeat</keyword>
<feature type="compositionally biased region" description="Basic and acidic residues" evidence="8">
    <location>
        <begin position="1455"/>
        <end position="1466"/>
    </location>
</feature>
<dbReference type="Gene3D" id="3.90.1750.10">
    <property type="entry name" value="Hect, E3 ligase catalytic domains"/>
    <property type="match status" value="2"/>
</dbReference>
<dbReference type="Pfam" id="PF12796">
    <property type="entry name" value="Ank_2"/>
    <property type="match status" value="1"/>
</dbReference>
<dbReference type="PANTHER" id="PTHR45670:SF1">
    <property type="entry name" value="E3 UBIQUITIN-PROTEIN LIGASE HECTD1"/>
    <property type="match status" value="1"/>
</dbReference>
<evidence type="ECO:0000256" key="2">
    <source>
        <dbReference type="ARBA" id="ARBA00006331"/>
    </source>
</evidence>
<dbReference type="FunFam" id="3.30.2410.10:FF:000007">
    <property type="entry name" value="Putative E3 ubiquitin-protein ligase HECTD1"/>
    <property type="match status" value="1"/>
</dbReference>
<dbReference type="InterPro" id="IPR035983">
    <property type="entry name" value="Hect_E3_ubiquitin_ligase"/>
</dbReference>
<dbReference type="PROSITE" id="PS50088">
    <property type="entry name" value="ANK_REPEAT"/>
    <property type="match status" value="1"/>
</dbReference>
<reference evidence="11" key="1">
    <citation type="submission" date="2022-11" db="UniProtKB">
        <authorList>
            <consortium name="WormBaseParasite"/>
        </authorList>
    </citation>
    <scope>IDENTIFICATION</scope>
</reference>
<dbReference type="SUPFAM" id="SSF48403">
    <property type="entry name" value="Ankyrin repeat"/>
    <property type="match status" value="1"/>
</dbReference>
<feature type="active site" description="Glycyl thioester intermediate" evidence="6">
    <location>
        <position position="2596"/>
    </location>
</feature>
<evidence type="ECO:0000256" key="4">
    <source>
        <dbReference type="ARBA" id="ARBA00022786"/>
    </source>
</evidence>
<feature type="compositionally biased region" description="Polar residues" evidence="8">
    <location>
        <begin position="1335"/>
        <end position="1383"/>
    </location>
</feature>
<feature type="region of interest" description="Disordered" evidence="8">
    <location>
        <begin position="1265"/>
        <end position="1289"/>
    </location>
</feature>
<protein>
    <recommendedName>
        <fullName evidence="7">E3 ubiquitin-protein ligase</fullName>
        <ecNumber evidence="7">2.3.2.26</ecNumber>
    </recommendedName>
</protein>
<comment type="pathway">
    <text evidence="7">Protein modification; protein ubiquitination.</text>
</comment>
<dbReference type="Pfam" id="PF00632">
    <property type="entry name" value="HECT"/>
    <property type="match status" value="1"/>
</dbReference>
<dbReference type="GO" id="GO:0061630">
    <property type="term" value="F:ubiquitin protein ligase activity"/>
    <property type="evidence" value="ECO:0007669"/>
    <property type="project" value="UniProtKB-UniRule"/>
</dbReference>
<accession>A0A914HCW7</accession>
<sequence length="2627" mass="290189">MEGVDPDTLLEWLQMGVGDQRDLQLMALEQLCMTLLMSDNIDRCFESCPPRTFLPALGRIFLDETAPENILEVTARAITYYLDVSNECTRRITQVEGAIKAICHRLVTAEMTDRTSKDLGEQCVKLLEHICQREASSVHDAGGLQAMLHLIKHNDHLHKDTMHSAMAVVTKLCSKIEPSDVNLAECSKNLGDLLEHDDERVAECALRCFAAMTDRFMRRQMDPVTLAHPSKLVAHLFGLIGPPPMTKENAPLELSAKGEICDVSKRNSAFISTVFSLFVNLCKSSSALTEEIISSPKLIPALKTVLNGKDERCINDSLRFIDLLIVLLCEGRAAVSKSRVLLNDSVVAPVFDKTHRNLIDAIRLRDTDALIDAVENGTVDPNFVDDVGQTLLNWCAAFGTSDMVIYLCDKGADPNKGQRSSSLHYAACFGRVEIVKILLRYGANADLQDEEGRTALDKARERSDEGHQQVCEILQNPGAYINIISTNALMHKLPVDRSQADPKNTPDKDQIDSELSEKFIQQLLPLFCTIFRNSLAVGVRRTTLMLIRKCVFHISANAFGEVTEVKGNERGEENGDFVESLVGVLMVVFESSENNLDAKEQALMTIKSLLIKRPEFWAEQLIRLGVYEKIEQLAKEAADAAVNNVSAATRMNAGLNSLGLNVSEMQGTSNSDIMADCSSDKKESPLDKVAGNSLDRSESSTPSASLGSEPTALSNEPRGNVPTYSPNEENVVHADSSSPSPTIEILHQHNSATTPNNGGEIQPSNSHDGMNSPEFDTDLVDAANTIANVLGVQIVQDVSESGGEEQQQRQHEQQQRTAKDGSDDVWTVEEGVFYRWKDWRLIRTKDSMFLWCDAVALELSDGSNGWLRFLMNGRLSTLYSSGSPEYGADNAENRAEFVEKLHKARAAVPAGSQTKSILSVPRSATSSIQSGNWNLASAEVGTILLTNREGSQQKMVVKEDLPGFIFETSRHQKQLFTADSTLGHDFVTGWAARGGGRRLRYFRLEVQKQKVYELAREIWETYLKKARDQPREMVLEVQQCSNLLVKLTREIVNSETEASSKTNAKDLKRKINEVRTILAKIRDILIDERLLSVFEISVSGLVPSFLEFIEQVFLNRNGTHAKCFAETFSDAKLLYLLVRKIVLVLEFTEKLPQYLYDAPGGSPFGFQLLTRRLRFRFELAKRENDSTDSKEFVNITNRFLKSEPLVTVSTLKSYLYEQLNSTKALNNSPTTPKADLQQPYVSSALSNLSFGRPPTAASLRMARKLPKTSAEKLGGVSSAAGHGHKHTPGDVLSARSAYVAAGCLEKVGGSIKVKKSFGGGKTAKNVTAKKGGGTHSRSSGEASSKAQRNANQRELSSSNEKASIDSVSGISQQQQKSMSTTNLFDADQRKGRSSSAAFKQAASAESLQHQTPSLENLLSKARLHDYSIPEESMGSPNSGSPEPKNLSTFGNLPDFESRFDKRKGSQDMHGLSIAASSFTGGSQPVLNSSSFSRDRSQLSSSERLEPNQIESSIETINEVSQKAEDDGRCQQLAQNPNSRFETQSPMDDRAQDDEDEEAEILSRIKETEDFLDLFSASGGRASETSDANDATLVEVDEPLNNKIKAEKMPKKVLDKSEDDGTNGETSSVSPKEETHQNVPGTSGNSSSQIQNIGSNIRVKLGNYAEVFRNMMQQVLESGDNSDIYDVDEFDNDIYEDELHFIDDCEHPGSDHGGGISISSDSSSVADRFADHVHNIVGASATAETNNGGSNTASSIFNDATSALQSQIESFTSVASALRRQFSSSASANQTIISNAAGSRADAFAAIRAAMERSDNIIPSLPIDVIIGTSSASETRNQRWRQALLDEFSTFMPPSMGGPNDGRQRSSEEASCGRAIRTAGSKTSTAPGGWNDDFVLRRQFDALIPAFDPRPGRTNVNQTQDVKLPENILFSSGNRRKESSIREYSKGETSSTVSVGTPTIRLFIKKTSKDQATKPEEEGITVEMKDDDSSLFRYVQDLLLGNRNCESSSDNISSSDVNSQIWENTFTLIYSINTNNEDLFPNDVPDKKGRFDPNLFGANPLVGQALNIIKMLQELSQSMINSDQFIEAGVIFPSLPEESFHSTKLAQKLCQELADPLVVSAKTLPHWCNYLVHNFPCLFSMEIRAMYMNTTAFGTSRAIAYLQNRRDHLLEQNRSATASTGSNMAGLRREDHYPEYRIGRVKHERIKVHRSAELFLENAIKVLKFHAMRKAILEIEYYGEEGTGLGPTLEFFALVAADFQRRDLSMWHCGDVVAERGVAEGEDGGLTGSKPAGYYVYSDAGLFPAFWPFGTNERVLKLFQIFGVFIAKAIQDSRLVDLPFSKPFLKLITSPKLASSDHPSIESVLDLNDFALIYPEKVRLIRALLKFVERRKLIQSDEKFDSAEKEKMLNELRVEMDESKFSVEDLSLTFAVNAPAKSFPYECVELIDGGASVEVTAFNVEFYVKRFIEFHLNEGICEQVSMFRHGFDMVFPLSSLICYSASELQTLLSGEQCPNWSREDLLRYTEPKLGYTRDSVGFLNFVDVLTSFSAAQRKAFLQFTTGCSSLPPGGLANLHPRLTIVRKVGSGDGSYPSVNTCVHYLKLPEYSNAEILKERLLAATTEKGFHLN</sequence>
<dbReference type="PANTHER" id="PTHR45670">
    <property type="entry name" value="E3 UBIQUITIN-PROTEIN LIGASE TRIP12"/>
    <property type="match status" value="1"/>
</dbReference>
<keyword evidence="3 7" id="KW-0808">Transferase</keyword>
<dbReference type="Gene3D" id="3.30.2160.10">
    <property type="entry name" value="Hect, E3 ligase catalytic domain"/>
    <property type="match status" value="1"/>
</dbReference>
<dbReference type="SUPFAM" id="SSF48371">
    <property type="entry name" value="ARM repeat"/>
    <property type="match status" value="1"/>
</dbReference>
<keyword evidence="10" id="KW-1185">Reference proteome</keyword>
<feature type="region of interest" description="Disordered" evidence="8">
    <location>
        <begin position="1603"/>
        <end position="1650"/>
    </location>
</feature>
<dbReference type="InterPro" id="IPR000569">
    <property type="entry name" value="HECT_dom"/>
</dbReference>
<feature type="region of interest" description="Disordered" evidence="8">
    <location>
        <begin position="798"/>
        <end position="822"/>
    </location>
</feature>
<keyword evidence="4 6" id="KW-0833">Ubl conjugation pathway</keyword>
<dbReference type="Gene3D" id="1.25.10.10">
    <property type="entry name" value="Leucine-rich Repeat Variant"/>
    <property type="match status" value="1"/>
</dbReference>
<dbReference type="InterPro" id="IPR011989">
    <property type="entry name" value="ARM-like"/>
</dbReference>
<feature type="domain" description="HECT" evidence="9">
    <location>
        <begin position="2227"/>
        <end position="2627"/>
    </location>
</feature>
<comment type="function">
    <text evidence="7">E3 ubiquitin-protein ligase which accepts ubiquitin from an E2 ubiquitin-conjugating enzyme in the form of a thioester and then directly transfers the ubiquitin to targeted substrates.</text>
</comment>
<dbReference type="Gene3D" id="1.25.40.20">
    <property type="entry name" value="Ankyrin repeat-containing domain"/>
    <property type="match status" value="1"/>
</dbReference>
<dbReference type="InterPro" id="IPR002110">
    <property type="entry name" value="Ankyrin_rpt"/>
</dbReference>
<name>A0A914HCW7_GLORO</name>
<dbReference type="InterPro" id="IPR016024">
    <property type="entry name" value="ARM-type_fold"/>
</dbReference>
<proteinExistence type="inferred from homology"/>
<evidence type="ECO:0000256" key="7">
    <source>
        <dbReference type="RuleBase" id="RU369009"/>
    </source>
</evidence>
<dbReference type="SMART" id="SM00119">
    <property type="entry name" value="HECTc"/>
    <property type="match status" value="1"/>
</dbReference>
<evidence type="ECO:0000259" key="9">
    <source>
        <dbReference type="PROSITE" id="PS50237"/>
    </source>
</evidence>
<feature type="region of interest" description="Disordered" evidence="8">
    <location>
        <begin position="671"/>
        <end position="775"/>
    </location>
</feature>
<dbReference type="GO" id="GO:0016607">
    <property type="term" value="C:nuclear speck"/>
    <property type="evidence" value="ECO:0007669"/>
    <property type="project" value="TreeGrafter"/>
</dbReference>
<dbReference type="Gene3D" id="3.30.2410.10">
    <property type="entry name" value="Hect, E3 ligase catalytic domain"/>
    <property type="match status" value="1"/>
</dbReference>
<feature type="compositionally biased region" description="Low complexity" evidence="8">
    <location>
        <begin position="1486"/>
        <end position="1501"/>
    </location>
</feature>
<feature type="compositionally biased region" description="Basic and acidic residues" evidence="8">
    <location>
        <begin position="1603"/>
        <end position="1615"/>
    </location>
</feature>
<comment type="similarity">
    <text evidence="2 7">Belongs to the UPL family. K-HECT subfamily.</text>
</comment>
<dbReference type="Proteomes" id="UP000887572">
    <property type="component" value="Unplaced"/>
</dbReference>
<dbReference type="InterPro" id="IPR036770">
    <property type="entry name" value="Ankyrin_rpt-contain_sf"/>
</dbReference>
<feature type="region of interest" description="Disordered" evidence="8">
    <location>
        <begin position="1314"/>
        <end position="1411"/>
    </location>
</feature>
<dbReference type="CDD" id="cd00078">
    <property type="entry name" value="HECTc"/>
    <property type="match status" value="1"/>
</dbReference>
<dbReference type="WBParaSite" id="Gr19_v10_g16349.t1">
    <property type="protein sequence ID" value="Gr19_v10_g16349.t1"/>
    <property type="gene ID" value="Gr19_v10_g16349"/>
</dbReference>
<feature type="compositionally biased region" description="Polar residues" evidence="8">
    <location>
        <begin position="1434"/>
        <end position="1450"/>
    </location>
</feature>
<feature type="compositionally biased region" description="Polar residues" evidence="8">
    <location>
        <begin position="699"/>
        <end position="714"/>
    </location>
</feature>
<evidence type="ECO:0000256" key="1">
    <source>
        <dbReference type="ARBA" id="ARBA00000885"/>
    </source>
</evidence>
<evidence type="ECO:0000256" key="6">
    <source>
        <dbReference type="PROSITE-ProRule" id="PRU00104"/>
    </source>
</evidence>
<feature type="compositionally biased region" description="Polar residues" evidence="8">
    <location>
        <begin position="748"/>
        <end position="769"/>
    </location>
</feature>
<comment type="catalytic activity">
    <reaction evidence="1 7">
        <text>S-ubiquitinyl-[E2 ubiquitin-conjugating enzyme]-L-cysteine + [acceptor protein]-L-lysine = [E2 ubiquitin-conjugating enzyme]-L-cysteine + N(6)-ubiquitinyl-[acceptor protein]-L-lysine.</text>
        <dbReference type="EC" id="2.3.2.26"/>
    </reaction>
</comment>
<feature type="compositionally biased region" description="Polar residues" evidence="8">
    <location>
        <begin position="1474"/>
        <end position="1485"/>
    </location>
</feature>
<organism evidence="10 11">
    <name type="scientific">Globodera rostochiensis</name>
    <name type="common">Golden nematode worm</name>
    <name type="synonym">Heterodera rostochiensis</name>
    <dbReference type="NCBI Taxonomy" id="31243"/>
    <lineage>
        <taxon>Eukaryota</taxon>
        <taxon>Metazoa</taxon>
        <taxon>Ecdysozoa</taxon>
        <taxon>Nematoda</taxon>
        <taxon>Chromadorea</taxon>
        <taxon>Rhabditida</taxon>
        <taxon>Tylenchina</taxon>
        <taxon>Tylenchomorpha</taxon>
        <taxon>Tylenchoidea</taxon>
        <taxon>Heteroderidae</taxon>
        <taxon>Heteroderinae</taxon>
        <taxon>Globodera</taxon>
    </lineage>
</organism>
<feature type="compositionally biased region" description="Polar residues" evidence="8">
    <location>
        <begin position="1531"/>
        <end position="1545"/>
    </location>
</feature>
<feature type="region of interest" description="Disordered" evidence="8">
    <location>
        <begin position="1851"/>
        <end position="1885"/>
    </location>
</feature>
<dbReference type="PROSITE" id="PS50237">
    <property type="entry name" value="HECT"/>
    <property type="match status" value="1"/>
</dbReference>
<dbReference type="SUPFAM" id="SSF56204">
    <property type="entry name" value="Hect, E3 ligase catalytic domain"/>
    <property type="match status" value="1"/>
</dbReference>
<feature type="region of interest" description="Disordered" evidence="8">
    <location>
        <begin position="1428"/>
        <end position="1558"/>
    </location>
</feature>
<evidence type="ECO:0000256" key="5">
    <source>
        <dbReference type="PROSITE-ProRule" id="PRU00023"/>
    </source>
</evidence>
<feature type="compositionally biased region" description="Low complexity" evidence="8">
    <location>
        <begin position="1393"/>
        <end position="1406"/>
    </location>
</feature>
<dbReference type="InterPro" id="IPR045322">
    <property type="entry name" value="HECTD1/TRIP12-like"/>
</dbReference>
<feature type="repeat" description="ANK" evidence="5">
    <location>
        <begin position="418"/>
        <end position="450"/>
    </location>
</feature>
<evidence type="ECO:0000256" key="8">
    <source>
        <dbReference type="SAM" id="MobiDB-lite"/>
    </source>
</evidence>
<evidence type="ECO:0000313" key="10">
    <source>
        <dbReference type="Proteomes" id="UP000887572"/>
    </source>
</evidence>
<dbReference type="EC" id="2.3.2.26" evidence="7"/>